<accession>A0ABW4SZK8</accession>
<dbReference type="InterPro" id="IPR036698">
    <property type="entry name" value="TM1070-like_sf"/>
</dbReference>
<sequence length="107" mass="11386">MSTMVGNWKMAITDGCMPGDQLSLFNISSATAHVELTFCAEGGQPLGPFRLIVPAQRTQSPTLEDLVDSDSPPPSLPYSVVVVSDTPVLVQAHPAAQDAPKWRRPAA</sequence>
<dbReference type="SUPFAM" id="SSF89232">
    <property type="entry name" value="Hypothetical protein TM1070"/>
    <property type="match status" value="1"/>
</dbReference>
<keyword evidence="2" id="KW-1185">Reference proteome</keyword>
<evidence type="ECO:0000313" key="2">
    <source>
        <dbReference type="Proteomes" id="UP001597368"/>
    </source>
</evidence>
<organism evidence="1 2">
    <name type="scientific">Nonomuraea mangrovi</name>
    <dbReference type="NCBI Taxonomy" id="2316207"/>
    <lineage>
        <taxon>Bacteria</taxon>
        <taxon>Bacillati</taxon>
        <taxon>Actinomycetota</taxon>
        <taxon>Actinomycetes</taxon>
        <taxon>Streptosporangiales</taxon>
        <taxon>Streptosporangiaceae</taxon>
        <taxon>Nonomuraea</taxon>
    </lineage>
</organism>
<dbReference type="Gene3D" id="2.60.290.11">
    <property type="entry name" value="TM1070-like"/>
    <property type="match status" value="1"/>
</dbReference>
<gene>
    <name evidence="1" type="ORF">ACFSKW_25635</name>
</gene>
<proteinExistence type="predicted"/>
<protein>
    <submittedName>
        <fullName evidence="1">Sensory rhodopsin transducer</fullName>
    </submittedName>
</protein>
<dbReference type="Pfam" id="PF07100">
    <property type="entry name" value="ASRT"/>
    <property type="match status" value="1"/>
</dbReference>
<comment type="caution">
    <text evidence="1">The sequence shown here is derived from an EMBL/GenBank/DDBJ whole genome shotgun (WGS) entry which is preliminary data.</text>
</comment>
<dbReference type="InterPro" id="IPR009794">
    <property type="entry name" value="ASRT"/>
</dbReference>
<dbReference type="EMBL" id="JBHUFV010000036">
    <property type="protein sequence ID" value="MFD1934861.1"/>
    <property type="molecule type" value="Genomic_DNA"/>
</dbReference>
<name>A0ABW4SZK8_9ACTN</name>
<evidence type="ECO:0000313" key="1">
    <source>
        <dbReference type="EMBL" id="MFD1934861.1"/>
    </source>
</evidence>
<dbReference type="Proteomes" id="UP001597368">
    <property type="component" value="Unassembled WGS sequence"/>
</dbReference>
<dbReference type="RefSeq" id="WP_379574969.1">
    <property type="nucleotide sequence ID" value="NZ_JBHUFV010000036.1"/>
</dbReference>
<reference evidence="2" key="1">
    <citation type="journal article" date="2019" name="Int. J. Syst. Evol. Microbiol.">
        <title>The Global Catalogue of Microorganisms (GCM) 10K type strain sequencing project: providing services to taxonomists for standard genome sequencing and annotation.</title>
        <authorList>
            <consortium name="The Broad Institute Genomics Platform"/>
            <consortium name="The Broad Institute Genome Sequencing Center for Infectious Disease"/>
            <person name="Wu L."/>
            <person name="Ma J."/>
        </authorList>
    </citation>
    <scope>NUCLEOTIDE SEQUENCE [LARGE SCALE GENOMIC DNA]</scope>
    <source>
        <strain evidence="2">ICMP 6774ER</strain>
    </source>
</reference>